<comment type="caution">
    <text evidence="2">The sequence shown here is derived from an EMBL/GenBank/DDBJ whole genome shotgun (WGS) entry which is preliminary data.</text>
</comment>
<evidence type="ECO:0000313" key="3">
    <source>
        <dbReference type="Proteomes" id="UP000034164"/>
    </source>
</evidence>
<dbReference type="VEuPathDB" id="FungiDB:EMCG_04574"/>
<sequence length="110" mass="12125">MTSRAANQSLDSLKGWFFGSKQRIAKLLRGNGTPGERAGPTRAGNNDSKIGSRLDFNIDAENSTIRKAAQKNSHRKVSYANVEIKEIRTDDESEAAVNQLFTDLQDNAQD</sequence>
<dbReference type="OrthoDB" id="2933464at2759"/>
<organism evidence="2 3">
    <name type="scientific">[Emmonsia] crescens</name>
    <dbReference type="NCBI Taxonomy" id="73230"/>
    <lineage>
        <taxon>Eukaryota</taxon>
        <taxon>Fungi</taxon>
        <taxon>Dikarya</taxon>
        <taxon>Ascomycota</taxon>
        <taxon>Pezizomycotina</taxon>
        <taxon>Eurotiomycetes</taxon>
        <taxon>Eurotiomycetidae</taxon>
        <taxon>Onygenales</taxon>
        <taxon>Ajellomycetaceae</taxon>
        <taxon>Emergomyces</taxon>
    </lineage>
</organism>
<evidence type="ECO:0000256" key="1">
    <source>
        <dbReference type="SAM" id="MobiDB-lite"/>
    </source>
</evidence>
<dbReference type="AlphaFoldDB" id="A0A0G2IYP4"/>
<gene>
    <name evidence="2" type="ORF">EMCG_04574</name>
</gene>
<accession>A0A0G2IYP4</accession>
<dbReference type="EMBL" id="LCZI01001466">
    <property type="protein sequence ID" value="KKZ60764.1"/>
    <property type="molecule type" value="Genomic_DNA"/>
</dbReference>
<protein>
    <submittedName>
        <fullName evidence="2">Uncharacterized protein</fullName>
    </submittedName>
</protein>
<name>A0A0G2IYP4_9EURO</name>
<feature type="region of interest" description="Disordered" evidence="1">
    <location>
        <begin position="28"/>
        <end position="52"/>
    </location>
</feature>
<dbReference type="Proteomes" id="UP000034164">
    <property type="component" value="Unassembled WGS sequence"/>
</dbReference>
<evidence type="ECO:0000313" key="2">
    <source>
        <dbReference type="EMBL" id="KKZ60764.1"/>
    </source>
</evidence>
<proteinExistence type="predicted"/>
<reference evidence="3" key="1">
    <citation type="journal article" date="2015" name="PLoS Genet.">
        <title>The dynamic genome and transcriptome of the human fungal pathogen Blastomyces and close relative Emmonsia.</title>
        <authorList>
            <person name="Munoz J.F."/>
            <person name="Gauthier G.M."/>
            <person name="Desjardins C.A."/>
            <person name="Gallo J.E."/>
            <person name="Holder J."/>
            <person name="Sullivan T.D."/>
            <person name="Marty A.J."/>
            <person name="Carmen J.C."/>
            <person name="Chen Z."/>
            <person name="Ding L."/>
            <person name="Gujja S."/>
            <person name="Magrini V."/>
            <person name="Misas E."/>
            <person name="Mitreva M."/>
            <person name="Priest M."/>
            <person name="Saif S."/>
            <person name="Whiston E.A."/>
            <person name="Young S."/>
            <person name="Zeng Q."/>
            <person name="Goldman W.E."/>
            <person name="Mardis E.R."/>
            <person name="Taylor J.W."/>
            <person name="McEwen J.G."/>
            <person name="Clay O.K."/>
            <person name="Klein B.S."/>
            <person name="Cuomo C.A."/>
        </authorList>
    </citation>
    <scope>NUCLEOTIDE SEQUENCE [LARGE SCALE GENOMIC DNA]</scope>
    <source>
        <strain evidence="3">UAMH 3008</strain>
    </source>
</reference>